<dbReference type="CDD" id="cd00304">
    <property type="entry name" value="RT_like"/>
    <property type="match status" value="1"/>
</dbReference>
<dbReference type="InterPro" id="IPR058912">
    <property type="entry name" value="HTH_animal"/>
</dbReference>
<dbReference type="AlphaFoldDB" id="A0A085LP26"/>
<dbReference type="Gene3D" id="1.10.10.2210">
    <property type="match status" value="1"/>
</dbReference>
<protein>
    <recommendedName>
        <fullName evidence="1">Reverse transcriptase domain-containing protein</fullName>
    </recommendedName>
</protein>
<dbReference type="PANTHER" id="PTHR21301:SF10">
    <property type="entry name" value="REVERSE TRANSCRIPTASE DOMAIN-CONTAINING PROTEIN"/>
    <property type="match status" value="1"/>
</dbReference>
<reference evidence="2 3" key="1">
    <citation type="journal article" date="2014" name="Nat. Genet.">
        <title>Genome and transcriptome of the porcine whipworm Trichuris suis.</title>
        <authorList>
            <person name="Jex A.R."/>
            <person name="Nejsum P."/>
            <person name="Schwarz E.M."/>
            <person name="Hu L."/>
            <person name="Young N.D."/>
            <person name="Hall R.S."/>
            <person name="Korhonen P.K."/>
            <person name="Liao S."/>
            <person name="Thamsborg S."/>
            <person name="Xia J."/>
            <person name="Xu P."/>
            <person name="Wang S."/>
            <person name="Scheerlinck J.P."/>
            <person name="Hofmann A."/>
            <person name="Sternberg P.W."/>
            <person name="Wang J."/>
            <person name="Gasser R.B."/>
        </authorList>
    </citation>
    <scope>NUCLEOTIDE SEQUENCE [LARGE SCALE GENOMIC DNA]</scope>
    <source>
        <strain evidence="2">DCEP-RM93M</strain>
    </source>
</reference>
<dbReference type="SUPFAM" id="SSF56672">
    <property type="entry name" value="DNA/RNA polymerases"/>
    <property type="match status" value="1"/>
</dbReference>
<dbReference type="InterPro" id="IPR043502">
    <property type="entry name" value="DNA/RNA_pol_sf"/>
</dbReference>
<evidence type="ECO:0000259" key="1">
    <source>
        <dbReference type="PROSITE" id="PS50878"/>
    </source>
</evidence>
<proteinExistence type="predicted"/>
<dbReference type="InterPro" id="IPR000477">
    <property type="entry name" value="RT_dom"/>
</dbReference>
<dbReference type="Gene3D" id="3.30.70.2630">
    <property type="match status" value="1"/>
</dbReference>
<keyword evidence="3" id="KW-1185">Reference proteome</keyword>
<dbReference type="PANTHER" id="PTHR21301">
    <property type="entry name" value="REVERSE TRANSCRIPTASE"/>
    <property type="match status" value="1"/>
</dbReference>
<feature type="domain" description="Reverse transcriptase" evidence="1">
    <location>
        <begin position="43"/>
        <end position="306"/>
    </location>
</feature>
<dbReference type="Pfam" id="PF26215">
    <property type="entry name" value="HTH_animal"/>
    <property type="match status" value="1"/>
</dbReference>
<evidence type="ECO:0000313" key="3">
    <source>
        <dbReference type="Proteomes" id="UP000030764"/>
    </source>
</evidence>
<evidence type="ECO:0000313" key="2">
    <source>
        <dbReference type="EMBL" id="KFD46722.1"/>
    </source>
</evidence>
<sequence length="476" mass="55332">MTEIVNTNNYTPLSNDPTEASRKNLRSLLLTYATETKEPEIIRLAKHLRFASNYRPPELYGLPKLHKPGVPFRPIVSTMNSTTSELSRYLKKIIKPLTGKEQSFVKNSKTFVNEIRHYHVETDGILVSYDVKELFPSIPISDTLDTLYNLLNADTNLLSRTKLNPFHIIKPVSFCMQECNYFLFDNKFYKQSNGVPMGSPLSPILVEIFMESFVRQMFEEVDRQIAPRLLKTYVDDIFVIIKNGKEEQFVHFLNSIRPNQIVFTMEKEENKTLPFLDALIILTNQGHKTRVYRKPTRTDRYLDFSSHHPRSVMRGILSGMIDRAINLCNPEYLQPELNYIRKIFYKNNYPRSFIGRAFQYKPRNRGSAKPNTLHNPYLVIPYVAGFSEKIIRLGRQLGFRVFFKSSPNLRSILRKDKNIIVDTQSNVLAQESILGKKAKRWNIGSKNTWISSQVTRTQKPFLTMAAIPSLKKEDRY</sequence>
<gene>
    <name evidence="2" type="ORF">M513_12432</name>
</gene>
<name>A0A085LP26_9BILA</name>
<dbReference type="Gene3D" id="3.10.10.20">
    <property type="match status" value="1"/>
</dbReference>
<accession>A0A085LP26</accession>
<dbReference type="Pfam" id="PF00078">
    <property type="entry name" value="RVT_1"/>
    <property type="match status" value="1"/>
</dbReference>
<dbReference type="PROSITE" id="PS50878">
    <property type="entry name" value="RT_POL"/>
    <property type="match status" value="1"/>
</dbReference>
<dbReference type="EMBL" id="KL363357">
    <property type="protein sequence ID" value="KFD46722.1"/>
    <property type="molecule type" value="Genomic_DNA"/>
</dbReference>
<dbReference type="Proteomes" id="UP000030764">
    <property type="component" value="Unassembled WGS sequence"/>
</dbReference>
<organism evidence="2 3">
    <name type="scientific">Trichuris suis</name>
    <name type="common">pig whipworm</name>
    <dbReference type="NCBI Taxonomy" id="68888"/>
    <lineage>
        <taxon>Eukaryota</taxon>
        <taxon>Metazoa</taxon>
        <taxon>Ecdysozoa</taxon>
        <taxon>Nematoda</taxon>
        <taxon>Enoplea</taxon>
        <taxon>Dorylaimia</taxon>
        <taxon>Trichinellida</taxon>
        <taxon>Trichuridae</taxon>
        <taxon>Trichuris</taxon>
    </lineage>
</organism>